<protein>
    <submittedName>
        <fullName evidence="2">Uncharacterized protein</fullName>
    </submittedName>
</protein>
<dbReference type="AlphaFoldDB" id="A0AA86SX24"/>
<organism evidence="2 3">
    <name type="scientific">Sphenostylis stenocarpa</name>
    <dbReference type="NCBI Taxonomy" id="92480"/>
    <lineage>
        <taxon>Eukaryota</taxon>
        <taxon>Viridiplantae</taxon>
        <taxon>Streptophyta</taxon>
        <taxon>Embryophyta</taxon>
        <taxon>Tracheophyta</taxon>
        <taxon>Spermatophyta</taxon>
        <taxon>Magnoliopsida</taxon>
        <taxon>eudicotyledons</taxon>
        <taxon>Gunneridae</taxon>
        <taxon>Pentapetalae</taxon>
        <taxon>rosids</taxon>
        <taxon>fabids</taxon>
        <taxon>Fabales</taxon>
        <taxon>Fabaceae</taxon>
        <taxon>Papilionoideae</taxon>
        <taxon>50 kb inversion clade</taxon>
        <taxon>NPAAA clade</taxon>
        <taxon>indigoferoid/millettioid clade</taxon>
        <taxon>Phaseoleae</taxon>
        <taxon>Sphenostylis</taxon>
    </lineage>
</organism>
<evidence type="ECO:0000256" key="1">
    <source>
        <dbReference type="SAM" id="MobiDB-lite"/>
    </source>
</evidence>
<sequence length="59" mass="6677">MHENAGNSPDVASAWIHNSFAHHMDCKGRNAKQEKGKKNREKKEVESVRGTRGKEAYLI</sequence>
<evidence type="ECO:0000313" key="2">
    <source>
        <dbReference type="EMBL" id="CAJ1974518.1"/>
    </source>
</evidence>
<evidence type="ECO:0000313" key="3">
    <source>
        <dbReference type="Proteomes" id="UP001189624"/>
    </source>
</evidence>
<dbReference type="EMBL" id="OY731406">
    <property type="protein sequence ID" value="CAJ1974518.1"/>
    <property type="molecule type" value="Genomic_DNA"/>
</dbReference>
<name>A0AA86SX24_9FABA</name>
<feature type="region of interest" description="Disordered" evidence="1">
    <location>
        <begin position="25"/>
        <end position="59"/>
    </location>
</feature>
<dbReference type="Proteomes" id="UP001189624">
    <property type="component" value="Chromosome 9"/>
</dbReference>
<keyword evidence="3" id="KW-1185">Reference proteome</keyword>
<accession>A0AA86SX24</accession>
<dbReference type="Gramene" id="rna-AYBTSS11_LOCUS26598">
    <property type="protein sequence ID" value="CAJ1974518.1"/>
    <property type="gene ID" value="gene-AYBTSS11_LOCUS26598"/>
</dbReference>
<proteinExistence type="predicted"/>
<gene>
    <name evidence="2" type="ORF">AYBTSS11_LOCUS26598</name>
</gene>
<reference evidence="2" key="1">
    <citation type="submission" date="2023-10" db="EMBL/GenBank/DDBJ databases">
        <authorList>
            <person name="Domelevo Entfellner J.-B."/>
        </authorList>
    </citation>
    <scope>NUCLEOTIDE SEQUENCE</scope>
</reference>